<name>A0ABR7V0M6_9FLAO</name>
<dbReference type="RefSeq" id="WP_188242997.1">
    <property type="nucleotide sequence ID" value="NZ_JABTCF010000003.1"/>
</dbReference>
<feature type="domain" description="TonB-dependent receptor plug" evidence="12">
    <location>
        <begin position="114"/>
        <end position="217"/>
    </location>
</feature>
<evidence type="ECO:0000256" key="8">
    <source>
        <dbReference type="PROSITE-ProRule" id="PRU01360"/>
    </source>
</evidence>
<evidence type="ECO:0000256" key="10">
    <source>
        <dbReference type="SAM" id="SignalP"/>
    </source>
</evidence>
<protein>
    <submittedName>
        <fullName evidence="13">TonB-dependent receptor</fullName>
    </submittedName>
</protein>
<comment type="subcellular location">
    <subcellularLocation>
        <location evidence="1 8">Cell outer membrane</location>
        <topology evidence="1 8">Multi-pass membrane protein</topology>
    </subcellularLocation>
</comment>
<evidence type="ECO:0000259" key="12">
    <source>
        <dbReference type="Pfam" id="PF07715"/>
    </source>
</evidence>
<proteinExistence type="inferred from homology"/>
<feature type="domain" description="TonB-dependent receptor-like beta-barrel" evidence="11">
    <location>
        <begin position="284"/>
        <end position="706"/>
    </location>
</feature>
<keyword evidence="14" id="KW-1185">Reference proteome</keyword>
<feature type="signal peptide" evidence="10">
    <location>
        <begin position="1"/>
        <end position="18"/>
    </location>
</feature>
<evidence type="ECO:0000256" key="4">
    <source>
        <dbReference type="ARBA" id="ARBA00022692"/>
    </source>
</evidence>
<gene>
    <name evidence="13" type="ORF">HPE56_06670</name>
</gene>
<comment type="caution">
    <text evidence="13">The sequence shown here is derived from an EMBL/GenBank/DDBJ whole genome shotgun (WGS) entry which is preliminary data.</text>
</comment>
<keyword evidence="13" id="KW-0675">Receptor</keyword>
<dbReference type="SUPFAM" id="SSF49464">
    <property type="entry name" value="Carboxypeptidase regulatory domain-like"/>
    <property type="match status" value="1"/>
</dbReference>
<dbReference type="SUPFAM" id="SSF56935">
    <property type="entry name" value="Porins"/>
    <property type="match status" value="1"/>
</dbReference>
<dbReference type="InterPro" id="IPR037066">
    <property type="entry name" value="Plug_dom_sf"/>
</dbReference>
<dbReference type="PANTHER" id="PTHR30069:SF40">
    <property type="entry name" value="TONB-DEPENDENT RECEPTOR NMB0964-RELATED"/>
    <property type="match status" value="1"/>
</dbReference>
<organism evidence="13 14">
    <name type="scientific">Maribacter aquimaris</name>
    <dbReference type="NCBI Taxonomy" id="2737171"/>
    <lineage>
        <taxon>Bacteria</taxon>
        <taxon>Pseudomonadati</taxon>
        <taxon>Bacteroidota</taxon>
        <taxon>Flavobacteriia</taxon>
        <taxon>Flavobacteriales</taxon>
        <taxon>Flavobacteriaceae</taxon>
        <taxon>Maribacter</taxon>
    </lineage>
</organism>
<dbReference type="Pfam" id="PF00593">
    <property type="entry name" value="TonB_dep_Rec_b-barrel"/>
    <property type="match status" value="1"/>
</dbReference>
<keyword evidence="5 9" id="KW-0798">TonB box</keyword>
<accession>A0ABR7V0M6</accession>
<dbReference type="EMBL" id="JABTCF010000003">
    <property type="protein sequence ID" value="MBD0777470.1"/>
    <property type="molecule type" value="Genomic_DNA"/>
</dbReference>
<evidence type="ECO:0000256" key="3">
    <source>
        <dbReference type="ARBA" id="ARBA00022452"/>
    </source>
</evidence>
<dbReference type="PROSITE" id="PS52016">
    <property type="entry name" value="TONB_DEPENDENT_REC_3"/>
    <property type="match status" value="1"/>
</dbReference>
<dbReference type="Proteomes" id="UP001166021">
    <property type="component" value="Unassembled WGS sequence"/>
</dbReference>
<keyword evidence="10" id="KW-0732">Signal</keyword>
<dbReference type="PANTHER" id="PTHR30069">
    <property type="entry name" value="TONB-DEPENDENT OUTER MEMBRANE RECEPTOR"/>
    <property type="match status" value="1"/>
</dbReference>
<feature type="chain" id="PRO_5045911337" evidence="10">
    <location>
        <begin position="19"/>
        <end position="746"/>
    </location>
</feature>
<evidence type="ECO:0000256" key="7">
    <source>
        <dbReference type="ARBA" id="ARBA00023237"/>
    </source>
</evidence>
<evidence type="ECO:0000256" key="1">
    <source>
        <dbReference type="ARBA" id="ARBA00004571"/>
    </source>
</evidence>
<comment type="similarity">
    <text evidence="8 9">Belongs to the TonB-dependent receptor family.</text>
</comment>
<dbReference type="InterPro" id="IPR036942">
    <property type="entry name" value="Beta-barrel_TonB_sf"/>
</dbReference>
<reference evidence="13" key="1">
    <citation type="submission" date="2020-05" db="EMBL/GenBank/DDBJ databases">
        <title>The draft genome sequence of Maribacter sp. ANRC-HE7.</title>
        <authorList>
            <person name="Mu L."/>
        </authorList>
    </citation>
    <scope>NUCLEOTIDE SEQUENCE</scope>
    <source>
        <strain evidence="13">ANRC-HE7</strain>
    </source>
</reference>
<dbReference type="InterPro" id="IPR039426">
    <property type="entry name" value="TonB-dep_rcpt-like"/>
</dbReference>
<evidence type="ECO:0000313" key="14">
    <source>
        <dbReference type="Proteomes" id="UP001166021"/>
    </source>
</evidence>
<keyword evidence="2 8" id="KW-0813">Transport</keyword>
<evidence type="ECO:0000256" key="9">
    <source>
        <dbReference type="RuleBase" id="RU003357"/>
    </source>
</evidence>
<keyword evidence="3 8" id="KW-1134">Transmembrane beta strand</keyword>
<dbReference type="Gene3D" id="2.170.130.10">
    <property type="entry name" value="TonB-dependent receptor, plug domain"/>
    <property type="match status" value="1"/>
</dbReference>
<dbReference type="Pfam" id="PF07715">
    <property type="entry name" value="Plug"/>
    <property type="match status" value="1"/>
</dbReference>
<evidence type="ECO:0000256" key="5">
    <source>
        <dbReference type="ARBA" id="ARBA00023077"/>
    </source>
</evidence>
<keyword evidence="7 8" id="KW-0998">Cell outer membrane</keyword>
<dbReference type="Pfam" id="PF13715">
    <property type="entry name" value="CarbopepD_reg_2"/>
    <property type="match status" value="1"/>
</dbReference>
<dbReference type="Gene3D" id="2.60.40.1120">
    <property type="entry name" value="Carboxypeptidase-like, regulatory domain"/>
    <property type="match status" value="1"/>
</dbReference>
<keyword evidence="4 8" id="KW-0812">Transmembrane</keyword>
<dbReference type="InterPro" id="IPR012910">
    <property type="entry name" value="Plug_dom"/>
</dbReference>
<keyword evidence="6 8" id="KW-0472">Membrane</keyword>
<evidence type="ECO:0000313" key="13">
    <source>
        <dbReference type="EMBL" id="MBD0777470.1"/>
    </source>
</evidence>
<evidence type="ECO:0000256" key="2">
    <source>
        <dbReference type="ARBA" id="ARBA00022448"/>
    </source>
</evidence>
<evidence type="ECO:0000256" key="6">
    <source>
        <dbReference type="ARBA" id="ARBA00023136"/>
    </source>
</evidence>
<sequence>MKSFVVILCLALSHLMVAQDSIKGTIIDSETEKPVEGALIYAFELNKSVVTDNNGNYILVNNSKYDLKVEISADGYKTQVVTLSTTNTDIIKLDKNLIELQEVIITGDRNKSREKVSVSIETVKKMDLYQSGKISLADNLSKLPGLSNVSNGVGITKPVIRGLSNTNIVFLNNGIKAENFQFSSNHPFISDEFSAKKIEVIKGPVSLVYGSDAVGGVINVIKENPASTNSLEAKINTQYHTNTQGFVTNLDIKASGEKWYGGASFTNKSHKDYQDGNGDQIINTRFEELNLSSNIGYRSAAGNFALYFDYNAPTYGLTNQKSLSVVNDDNRKVNFWNVNLDNKLLALKNKIFIGEGILDVNMSYQQNIRKGISDDTSLYSDQIFASMDLATISYNAKFSIQKNTSKYTLGFNGAYIENDADDFYGNSNPMPDTKINDIGFFVLDEIDLSDALTLNAGLRYDLRTMKSFPFESTGLNKYEIDNDYSSLSGSVGSTYKVNNHLFKFNIASGFRSPNISELTQNGIHQARFERGDVTLKSQRNYQLDLNYHFHIDKLVFDVSPFYNKVNDFIYIVQTTEDAPIGGGKVWQYVQNDALLYGGEIALDYHPSNWLGLHTNYTYTRGELIDGGNLTQIPQNRYVAEVKLQKNKIGILKNPYFVVNLTSFQSQDNLGQSETFTPGYELFNVNFGSKITIEKQVVHWYISANNLFDKVYIDHLSSFKPLGLNNIGRNIVFGLNIPFTTQLKPVN</sequence>
<dbReference type="InterPro" id="IPR000531">
    <property type="entry name" value="Beta-barrel_TonB"/>
</dbReference>
<dbReference type="InterPro" id="IPR008969">
    <property type="entry name" value="CarboxyPept-like_regulatory"/>
</dbReference>
<evidence type="ECO:0000259" key="11">
    <source>
        <dbReference type="Pfam" id="PF00593"/>
    </source>
</evidence>
<dbReference type="Gene3D" id="2.40.170.20">
    <property type="entry name" value="TonB-dependent receptor, beta-barrel domain"/>
    <property type="match status" value="1"/>
</dbReference>